<dbReference type="Proteomes" id="UP000799118">
    <property type="component" value="Unassembled WGS sequence"/>
</dbReference>
<dbReference type="OrthoDB" id="5583at2759"/>
<dbReference type="GO" id="GO:0000398">
    <property type="term" value="P:mRNA splicing, via spliceosome"/>
    <property type="evidence" value="ECO:0007669"/>
    <property type="project" value="InterPro"/>
</dbReference>
<name>A0A6A4ICU1_9AGAR</name>
<dbReference type="AlphaFoldDB" id="A0A6A4ICU1"/>
<dbReference type="EMBL" id="ML769394">
    <property type="protein sequence ID" value="KAE9407820.1"/>
    <property type="molecule type" value="Genomic_DNA"/>
</dbReference>
<feature type="region of interest" description="Disordered" evidence="1">
    <location>
        <begin position="88"/>
        <end position="113"/>
    </location>
</feature>
<evidence type="ECO:0000256" key="1">
    <source>
        <dbReference type="SAM" id="MobiDB-lite"/>
    </source>
</evidence>
<evidence type="ECO:0000313" key="2">
    <source>
        <dbReference type="EMBL" id="KAE9407820.1"/>
    </source>
</evidence>
<feature type="non-terminal residue" evidence="2">
    <location>
        <position position="1"/>
    </location>
</feature>
<reference evidence="2" key="1">
    <citation type="journal article" date="2019" name="Environ. Microbiol.">
        <title>Fungal ecological strategies reflected in gene transcription - a case study of two litter decomposers.</title>
        <authorList>
            <person name="Barbi F."/>
            <person name="Kohler A."/>
            <person name="Barry K."/>
            <person name="Baskaran P."/>
            <person name="Daum C."/>
            <person name="Fauchery L."/>
            <person name="Ihrmark K."/>
            <person name="Kuo A."/>
            <person name="LaButti K."/>
            <person name="Lipzen A."/>
            <person name="Morin E."/>
            <person name="Grigoriev I.V."/>
            <person name="Henrissat B."/>
            <person name="Lindahl B."/>
            <person name="Martin F."/>
        </authorList>
    </citation>
    <scope>NUCLEOTIDE SEQUENCE</scope>
    <source>
        <strain evidence="2">JB14</strain>
    </source>
</reference>
<sequence>SGYYNEEFVEGIVGMKCSILSKYDKDYEGPWRQRISIQDELFDQVSDFASRKGQQVFAFNQLGSLYNTKNLETMDYLKEGDIGFKKSEMKKKRPSRRAPVEAELAPEDEMDVDQKPFPRIHDLETNFVDELQVALAISRRAKLHKPKITS</sequence>
<dbReference type="InterPro" id="IPR005011">
    <property type="entry name" value="SNU66/SART1"/>
</dbReference>
<organism evidence="2 3">
    <name type="scientific">Gymnopus androsaceus JB14</name>
    <dbReference type="NCBI Taxonomy" id="1447944"/>
    <lineage>
        <taxon>Eukaryota</taxon>
        <taxon>Fungi</taxon>
        <taxon>Dikarya</taxon>
        <taxon>Basidiomycota</taxon>
        <taxon>Agaricomycotina</taxon>
        <taxon>Agaricomycetes</taxon>
        <taxon>Agaricomycetidae</taxon>
        <taxon>Agaricales</taxon>
        <taxon>Marasmiineae</taxon>
        <taxon>Omphalotaceae</taxon>
        <taxon>Gymnopus</taxon>
    </lineage>
</organism>
<gene>
    <name evidence="2" type="ORF">BT96DRAFT_808978</name>
</gene>
<dbReference type="Pfam" id="PF03343">
    <property type="entry name" value="SART-1"/>
    <property type="match status" value="1"/>
</dbReference>
<protein>
    <submittedName>
        <fullName evidence="2">Uncharacterized protein</fullName>
    </submittedName>
</protein>
<proteinExistence type="predicted"/>
<accession>A0A6A4ICU1</accession>
<evidence type="ECO:0000313" key="3">
    <source>
        <dbReference type="Proteomes" id="UP000799118"/>
    </source>
</evidence>
<keyword evidence="3" id="KW-1185">Reference proteome</keyword>